<dbReference type="FunFam" id="3.40.50.2000:FF:000003">
    <property type="entry name" value="Alpha-1,4 glucan phosphorylase"/>
    <property type="match status" value="1"/>
</dbReference>
<proteinExistence type="inferred from homology"/>
<sequence>MARETKKHLRETEKFKLDFLYKLQTLHGKELEEASNNDKYTALVSVLRDRISQNWVATNRDYSEKSRKQVYYFSMEFLLGKLLPMYLINMGLHDVCRDALAELDIDIDKLTEAEPDAGLGNGGLGRLAACFMDSIAAMKLPGHGNGIRYRYGLFEQKIVDGHQVELPDNWLKDGYAWEYRRGDRATEVRFGGHVRSEATGNKLTFIHEGYEPVLAVPYDVPIIGHENNTVNTLRLWNAEPIEGEFDLPTFNRGDYLKAVEYKHSVERISKILYPEDNFYEGRLLRLKQQYFFVSAGIQSIIRRFKKRRGPIRTLPDRVTIHINDTHPAVAVPELMRILMDEEGLGWDDAWDITTRTVSYTNHTIMPEALEKWPVQMFKTLLPRIYMIVEEINERYCRRLWQRYPGNWDKIAQMAIIADEQVHMARLAVVGSFSVNGVAALHTDILKKHLFHHYYEDMPHKFNNKTNGITHRRWLLKANRGLAEVLTETIGKSWVEHPEDLTNLLKYDSDASVQEKLKQVKLQNKEHLARHIKEKYDVLIDPASIFDVQIKRIHAYKRQLLNVLHVMDLYNRLQDNPDLDIVPRTFLFGGKAAPGYYLAKQIIKLINMLAYKINNDLSIKGKLKVVFLENYSVSLGEMVFPASDVSEQISTASKEASGTGNMKFMLNGAVTMGTMDGANVEIRNAVGDDNIFIFGLNSDQVIDFYRYGGYKSYDCYNNDKRIKLILDQLVNGYLPGGKDEFRPIFDSLLRDNDEFFVLKDFDDYAIAQERLDQRFREQSVWSKMSIHNIAHAGIFSSDRSIAEYAIGIWNVKPAEIPRL</sequence>
<evidence type="ECO:0000256" key="12">
    <source>
        <dbReference type="PIRSR" id="PIRSR000460-1"/>
    </source>
</evidence>
<dbReference type="AlphaFoldDB" id="A0A1M6BHT6"/>
<comment type="catalytic activity">
    <reaction evidence="1 13">
        <text>[(1-&gt;4)-alpha-D-glucosyl](n) + phosphate = [(1-&gt;4)-alpha-D-glucosyl](n-1) + alpha-D-glucose 1-phosphate</text>
        <dbReference type="Rhea" id="RHEA:41732"/>
        <dbReference type="Rhea" id="RHEA-COMP:9584"/>
        <dbReference type="Rhea" id="RHEA-COMP:9586"/>
        <dbReference type="ChEBI" id="CHEBI:15444"/>
        <dbReference type="ChEBI" id="CHEBI:43474"/>
        <dbReference type="ChEBI" id="CHEBI:58601"/>
        <dbReference type="EC" id="2.4.1.1"/>
    </reaction>
</comment>
<dbReference type="PANTHER" id="PTHR11468">
    <property type="entry name" value="GLYCOGEN PHOSPHORYLASE"/>
    <property type="match status" value="1"/>
</dbReference>
<comment type="similarity">
    <text evidence="4 13">Belongs to the glycogen phosphorylase family.</text>
</comment>
<comment type="cofactor">
    <cofactor evidence="2 13">
        <name>pyridoxal 5'-phosphate</name>
        <dbReference type="ChEBI" id="CHEBI:597326"/>
    </cofactor>
</comment>
<dbReference type="Proteomes" id="UP000322917">
    <property type="component" value="Unassembled WGS sequence"/>
</dbReference>
<evidence type="ECO:0000256" key="6">
    <source>
        <dbReference type="ARBA" id="ARBA00022533"/>
    </source>
</evidence>
<dbReference type="Gene3D" id="3.40.50.2000">
    <property type="entry name" value="Glycogen Phosphorylase B"/>
    <property type="match status" value="2"/>
</dbReference>
<dbReference type="PANTHER" id="PTHR11468:SF3">
    <property type="entry name" value="GLYCOGEN PHOSPHORYLASE, LIVER FORM"/>
    <property type="match status" value="1"/>
</dbReference>
<dbReference type="PIRSF" id="PIRSF000460">
    <property type="entry name" value="Pprylas_GlgP"/>
    <property type="match status" value="1"/>
</dbReference>
<evidence type="ECO:0000256" key="11">
    <source>
        <dbReference type="ARBA" id="ARBA00025174"/>
    </source>
</evidence>
<keyword evidence="6" id="KW-0021">Allosteric enzyme</keyword>
<evidence type="ECO:0000256" key="5">
    <source>
        <dbReference type="ARBA" id="ARBA00022490"/>
    </source>
</evidence>
<evidence type="ECO:0000256" key="8">
    <source>
        <dbReference type="ARBA" id="ARBA00022679"/>
    </source>
</evidence>
<reference evidence="14 15" key="1">
    <citation type="submission" date="2016-11" db="EMBL/GenBank/DDBJ databases">
        <authorList>
            <person name="Varghese N."/>
            <person name="Submissions S."/>
        </authorList>
    </citation>
    <scope>NUCLEOTIDE SEQUENCE [LARGE SCALE GENOMIC DNA]</scope>
    <source>
        <strain evidence="14 15">DSM 15287</strain>
    </source>
</reference>
<evidence type="ECO:0000256" key="13">
    <source>
        <dbReference type="RuleBase" id="RU000587"/>
    </source>
</evidence>
<name>A0A1M6BHT6_9FIRM</name>
<keyword evidence="5" id="KW-0963">Cytoplasm</keyword>
<comment type="function">
    <text evidence="13">Allosteric enzyme that catalyzes the rate-limiting step in glycogen catabolism, the phosphorolytic cleavage of glycogen to produce glucose-1-phosphate, and plays a central role in maintaining cellular and organismal glucose homeostasis.</text>
</comment>
<dbReference type="Pfam" id="PF00343">
    <property type="entry name" value="Phosphorylase"/>
    <property type="match status" value="1"/>
</dbReference>
<evidence type="ECO:0000256" key="9">
    <source>
        <dbReference type="ARBA" id="ARBA00022898"/>
    </source>
</evidence>
<keyword evidence="9 12" id="KW-0663">Pyridoxal phosphate</keyword>
<dbReference type="OrthoDB" id="9760804at2"/>
<dbReference type="GO" id="GO:0005737">
    <property type="term" value="C:cytoplasm"/>
    <property type="evidence" value="ECO:0007669"/>
    <property type="project" value="UniProtKB-SubCell"/>
</dbReference>
<evidence type="ECO:0000256" key="4">
    <source>
        <dbReference type="ARBA" id="ARBA00006047"/>
    </source>
</evidence>
<dbReference type="RefSeq" id="WP_149733308.1">
    <property type="nucleotide sequence ID" value="NZ_FQZD01000005.1"/>
</dbReference>
<keyword evidence="8 13" id="KW-0808">Transferase</keyword>
<accession>A0A1M6BHT6</accession>
<keyword evidence="10 13" id="KW-0119">Carbohydrate metabolism</keyword>
<feature type="modified residue" description="N6-(pyridoxal phosphate)lysine" evidence="12">
    <location>
        <position position="662"/>
    </location>
</feature>
<evidence type="ECO:0000256" key="10">
    <source>
        <dbReference type="ARBA" id="ARBA00023277"/>
    </source>
</evidence>
<dbReference type="GO" id="GO:0008184">
    <property type="term" value="F:glycogen phosphorylase activity"/>
    <property type="evidence" value="ECO:0007669"/>
    <property type="project" value="InterPro"/>
</dbReference>
<dbReference type="SUPFAM" id="SSF53756">
    <property type="entry name" value="UDP-Glycosyltransferase/glycogen phosphorylase"/>
    <property type="match status" value="1"/>
</dbReference>
<dbReference type="GO" id="GO:0005980">
    <property type="term" value="P:glycogen catabolic process"/>
    <property type="evidence" value="ECO:0007669"/>
    <property type="project" value="UniProtKB-ARBA"/>
</dbReference>
<evidence type="ECO:0000256" key="1">
    <source>
        <dbReference type="ARBA" id="ARBA00001275"/>
    </source>
</evidence>
<evidence type="ECO:0000313" key="15">
    <source>
        <dbReference type="Proteomes" id="UP000322917"/>
    </source>
</evidence>
<evidence type="ECO:0000256" key="3">
    <source>
        <dbReference type="ARBA" id="ARBA00004496"/>
    </source>
</evidence>
<keyword evidence="15" id="KW-1185">Reference proteome</keyword>
<dbReference type="InterPro" id="IPR000811">
    <property type="entry name" value="Glyco_trans_35"/>
</dbReference>
<evidence type="ECO:0000256" key="7">
    <source>
        <dbReference type="ARBA" id="ARBA00022676"/>
    </source>
</evidence>
<protein>
    <recommendedName>
        <fullName evidence="13">Alpha-1,4 glucan phosphorylase</fullName>
        <ecNumber evidence="13">2.4.1.1</ecNumber>
    </recommendedName>
</protein>
<gene>
    <name evidence="14" type="ORF">SAMN02745170_00406</name>
</gene>
<evidence type="ECO:0000256" key="2">
    <source>
        <dbReference type="ARBA" id="ARBA00001933"/>
    </source>
</evidence>
<organism evidence="14 15">
    <name type="scientific">Propionispora hippei DSM 15287</name>
    <dbReference type="NCBI Taxonomy" id="1123003"/>
    <lineage>
        <taxon>Bacteria</taxon>
        <taxon>Bacillati</taxon>
        <taxon>Bacillota</taxon>
        <taxon>Negativicutes</taxon>
        <taxon>Selenomonadales</taxon>
        <taxon>Sporomusaceae</taxon>
        <taxon>Propionispora</taxon>
    </lineage>
</organism>
<dbReference type="FunFam" id="3.40.50.2000:FF:000153">
    <property type="entry name" value="Alpha-1,4 glucan phosphorylase"/>
    <property type="match status" value="1"/>
</dbReference>
<dbReference type="CDD" id="cd04300">
    <property type="entry name" value="GT35_Glycogen_Phosphorylase"/>
    <property type="match status" value="1"/>
</dbReference>
<dbReference type="GO" id="GO:0030170">
    <property type="term" value="F:pyridoxal phosphate binding"/>
    <property type="evidence" value="ECO:0007669"/>
    <property type="project" value="InterPro"/>
</dbReference>
<dbReference type="EC" id="2.4.1.1" evidence="13"/>
<dbReference type="InterPro" id="IPR011833">
    <property type="entry name" value="Glycg_phsphrylas"/>
</dbReference>
<dbReference type="NCBIfam" id="TIGR02093">
    <property type="entry name" value="P_ylase"/>
    <property type="match status" value="1"/>
</dbReference>
<dbReference type="InterPro" id="IPR035090">
    <property type="entry name" value="Pyridoxal_P_attach_site"/>
</dbReference>
<dbReference type="EMBL" id="FQZD01000005">
    <property type="protein sequence ID" value="SHI48271.1"/>
    <property type="molecule type" value="Genomic_DNA"/>
</dbReference>
<comment type="subcellular location">
    <subcellularLocation>
        <location evidence="3">Cytoplasm</location>
    </subcellularLocation>
</comment>
<keyword evidence="7 13" id="KW-0328">Glycosyltransferase</keyword>
<evidence type="ECO:0000313" key="14">
    <source>
        <dbReference type="EMBL" id="SHI48271.1"/>
    </source>
</evidence>
<dbReference type="PROSITE" id="PS00102">
    <property type="entry name" value="PHOSPHORYLASE"/>
    <property type="match status" value="1"/>
</dbReference>
<comment type="function">
    <text evidence="11">Phosphorylase is an important allosteric enzyme in carbohydrate metabolism. Enzymes from different sources differ in their regulatory mechanisms and in their natural substrates. However, all known phosphorylases share catalytic and structural properties.</text>
</comment>